<dbReference type="GO" id="GO:0033468">
    <property type="term" value="P:CMP-keto-3-deoxy-D-manno-octulosonic acid biosynthetic process"/>
    <property type="evidence" value="ECO:0007669"/>
    <property type="project" value="UniProtKB-UniRule"/>
</dbReference>
<dbReference type="CDD" id="cd02517">
    <property type="entry name" value="CMP-KDO-Synthetase"/>
    <property type="match status" value="1"/>
</dbReference>
<dbReference type="SUPFAM" id="SSF53448">
    <property type="entry name" value="Nucleotide-diphospho-sugar transferases"/>
    <property type="match status" value="1"/>
</dbReference>
<dbReference type="NCBIfam" id="TIGR00466">
    <property type="entry name" value="kdsB"/>
    <property type="match status" value="1"/>
</dbReference>
<dbReference type="OrthoDB" id="9815559at2"/>
<keyword evidence="1 4" id="KW-0808">Transferase</keyword>
<keyword evidence="2 4" id="KW-0548">Nucleotidyltransferase</keyword>
<dbReference type="HAMAP" id="MF_00057">
    <property type="entry name" value="KdsB"/>
    <property type="match status" value="1"/>
</dbReference>
<comment type="subcellular location">
    <subcellularLocation>
        <location evidence="4">Cytoplasm</location>
    </subcellularLocation>
</comment>
<dbReference type="InterPro" id="IPR003329">
    <property type="entry name" value="Cytidylyl_trans"/>
</dbReference>
<name>A0A239PVD2_9PROT</name>
<accession>A0A239PVD2</accession>
<protein>
    <recommendedName>
        <fullName evidence="4">3-deoxy-manno-octulosonate cytidylyltransferase</fullName>
        <ecNumber evidence="4">2.7.7.38</ecNumber>
    </recommendedName>
    <alternativeName>
        <fullName evidence="4">CMP-2-keto-3-deoxyoctulosonic acid synthase</fullName>
        <shortName evidence="4">CKS</shortName>
        <shortName evidence="4">CMP-KDO synthase</shortName>
    </alternativeName>
</protein>
<dbReference type="AlphaFoldDB" id="A0A239PVD2"/>
<dbReference type="InterPro" id="IPR029044">
    <property type="entry name" value="Nucleotide-diphossugar_trans"/>
</dbReference>
<dbReference type="NCBIfam" id="NF003952">
    <property type="entry name" value="PRK05450.1-5"/>
    <property type="match status" value="1"/>
</dbReference>
<comment type="similarity">
    <text evidence="4">Belongs to the KdsB family.</text>
</comment>
<evidence type="ECO:0000256" key="2">
    <source>
        <dbReference type="ARBA" id="ARBA00022695"/>
    </source>
</evidence>
<dbReference type="GO" id="GO:0009103">
    <property type="term" value="P:lipopolysaccharide biosynthetic process"/>
    <property type="evidence" value="ECO:0007669"/>
    <property type="project" value="UniProtKB-UniRule"/>
</dbReference>
<comment type="function">
    <text evidence="4">Activates KDO (a required 8-carbon sugar) for incorporation into bacterial lipopolysaccharide in Gram-negative bacteria.</text>
</comment>
<dbReference type="UniPathway" id="UPA00358">
    <property type="reaction ID" value="UER00476"/>
</dbReference>
<dbReference type="RefSeq" id="WP_089412618.1">
    <property type="nucleotide sequence ID" value="NZ_FZQA01000004.1"/>
</dbReference>
<proteinExistence type="inferred from homology"/>
<dbReference type="GO" id="GO:0008690">
    <property type="term" value="F:3-deoxy-manno-octulosonate cytidylyltransferase activity"/>
    <property type="evidence" value="ECO:0007669"/>
    <property type="project" value="UniProtKB-UniRule"/>
</dbReference>
<gene>
    <name evidence="4" type="primary">kdsB</name>
    <name evidence="5" type="ORF">SAMN06297382_2162</name>
</gene>
<keyword evidence="6" id="KW-1185">Reference proteome</keyword>
<dbReference type="PANTHER" id="PTHR42866">
    <property type="entry name" value="3-DEOXY-MANNO-OCTULOSONATE CYTIDYLYLTRANSFERASE"/>
    <property type="match status" value="1"/>
</dbReference>
<keyword evidence="3 4" id="KW-0448">Lipopolysaccharide biosynthesis</keyword>
<comment type="catalytic activity">
    <reaction evidence="4">
        <text>3-deoxy-alpha-D-manno-oct-2-ulosonate + CTP = CMP-3-deoxy-beta-D-manno-octulosonate + diphosphate</text>
        <dbReference type="Rhea" id="RHEA:23448"/>
        <dbReference type="ChEBI" id="CHEBI:33019"/>
        <dbReference type="ChEBI" id="CHEBI:37563"/>
        <dbReference type="ChEBI" id="CHEBI:85986"/>
        <dbReference type="ChEBI" id="CHEBI:85987"/>
        <dbReference type="EC" id="2.7.7.38"/>
    </reaction>
</comment>
<evidence type="ECO:0000256" key="3">
    <source>
        <dbReference type="ARBA" id="ARBA00022985"/>
    </source>
</evidence>
<dbReference type="EMBL" id="FZQA01000004">
    <property type="protein sequence ID" value="SNT74251.1"/>
    <property type="molecule type" value="Genomic_DNA"/>
</dbReference>
<evidence type="ECO:0000313" key="6">
    <source>
        <dbReference type="Proteomes" id="UP000198346"/>
    </source>
</evidence>
<sequence>MKAVIVIPARYASTRLPGKLLLEAGGKPLIQHTYERACQVRAADGVIVATDDARIFEAVRAFGGEAAMTDPAHTSGSARVAQAARGLDADVVVNLQGDEPEIDPAHIDRLIALQAARAPFASTLVCPFPPDARPDDPAAVKAILGKRAAEGAYEALYFTRALAPFPRDRQDAPNPADYHLHIGVYAFRADALQCFAAAPEGRLERIEKLEQLRILEMGEKILAAEIPAAPPGVDTAADFDAFRKRVEKA</sequence>
<dbReference type="Proteomes" id="UP000198346">
    <property type="component" value="Unassembled WGS sequence"/>
</dbReference>
<evidence type="ECO:0000256" key="4">
    <source>
        <dbReference type="HAMAP-Rule" id="MF_00057"/>
    </source>
</evidence>
<dbReference type="EC" id="2.7.7.38" evidence="4"/>
<dbReference type="GO" id="GO:0005829">
    <property type="term" value="C:cytosol"/>
    <property type="evidence" value="ECO:0007669"/>
    <property type="project" value="TreeGrafter"/>
</dbReference>
<dbReference type="PANTHER" id="PTHR42866:SF2">
    <property type="entry name" value="3-DEOXY-MANNO-OCTULOSONATE CYTIDYLYLTRANSFERASE, MITOCHONDRIAL"/>
    <property type="match status" value="1"/>
</dbReference>
<evidence type="ECO:0000256" key="1">
    <source>
        <dbReference type="ARBA" id="ARBA00022679"/>
    </source>
</evidence>
<keyword evidence="4" id="KW-0963">Cytoplasm</keyword>
<organism evidence="5 6">
    <name type="scientific">Amphiplicatus metriothermophilus</name>
    <dbReference type="NCBI Taxonomy" id="1519374"/>
    <lineage>
        <taxon>Bacteria</taxon>
        <taxon>Pseudomonadati</taxon>
        <taxon>Pseudomonadota</taxon>
        <taxon>Alphaproteobacteria</taxon>
        <taxon>Parvularculales</taxon>
        <taxon>Parvularculaceae</taxon>
        <taxon>Amphiplicatus</taxon>
    </lineage>
</organism>
<evidence type="ECO:0000313" key="5">
    <source>
        <dbReference type="EMBL" id="SNT74251.1"/>
    </source>
</evidence>
<dbReference type="Gene3D" id="3.90.550.10">
    <property type="entry name" value="Spore Coat Polysaccharide Biosynthesis Protein SpsA, Chain A"/>
    <property type="match status" value="1"/>
</dbReference>
<comment type="pathway">
    <text evidence="4">Nucleotide-sugar biosynthesis; CMP-3-deoxy-D-manno-octulosonate biosynthesis; CMP-3-deoxy-D-manno-octulosonate from 3-deoxy-D-manno-octulosonate and CTP: step 1/1.</text>
</comment>
<dbReference type="Pfam" id="PF02348">
    <property type="entry name" value="CTP_transf_3"/>
    <property type="match status" value="1"/>
</dbReference>
<dbReference type="InterPro" id="IPR004528">
    <property type="entry name" value="KdsB"/>
</dbReference>
<reference evidence="5 6" key="1">
    <citation type="submission" date="2017-07" db="EMBL/GenBank/DDBJ databases">
        <authorList>
            <person name="Sun Z.S."/>
            <person name="Albrecht U."/>
            <person name="Echele G."/>
            <person name="Lee C.C."/>
        </authorList>
    </citation>
    <scope>NUCLEOTIDE SEQUENCE [LARGE SCALE GENOMIC DNA]</scope>
    <source>
        <strain evidence="5 6">CGMCC 1.12710</strain>
    </source>
</reference>